<comment type="caution">
    <text evidence="1">The sequence shown here is derived from an EMBL/GenBank/DDBJ whole genome shotgun (WGS) entry which is preliminary data.</text>
</comment>
<dbReference type="AlphaFoldDB" id="A0A6L2KJE6"/>
<reference evidence="1" key="1">
    <citation type="journal article" date="2019" name="Sci. Rep.">
        <title>Draft genome of Tanacetum cinerariifolium, the natural source of mosquito coil.</title>
        <authorList>
            <person name="Yamashiro T."/>
            <person name="Shiraishi A."/>
            <person name="Satake H."/>
            <person name="Nakayama K."/>
        </authorList>
    </citation>
    <scope>NUCLEOTIDE SEQUENCE</scope>
</reference>
<gene>
    <name evidence="1" type="ORF">Tci_020113</name>
</gene>
<protein>
    <submittedName>
        <fullName evidence="1">Uncharacterized protein</fullName>
    </submittedName>
</protein>
<sequence length="116" mass="12674">MPSPCVDLVEEPEESDDDTKVIFDEEQFLKQRNTAHVTPPSLAYTPPLPCLFAMDPSDTLSMGDEVTLVSTDLECSMPIDTPLLPCIDVPGDEKLDIHLLFGEDLDALLTGIGKLT</sequence>
<organism evidence="1">
    <name type="scientific">Tanacetum cinerariifolium</name>
    <name type="common">Dalmatian daisy</name>
    <name type="synonym">Chrysanthemum cinerariifolium</name>
    <dbReference type="NCBI Taxonomy" id="118510"/>
    <lineage>
        <taxon>Eukaryota</taxon>
        <taxon>Viridiplantae</taxon>
        <taxon>Streptophyta</taxon>
        <taxon>Embryophyta</taxon>
        <taxon>Tracheophyta</taxon>
        <taxon>Spermatophyta</taxon>
        <taxon>Magnoliopsida</taxon>
        <taxon>eudicotyledons</taxon>
        <taxon>Gunneridae</taxon>
        <taxon>Pentapetalae</taxon>
        <taxon>asterids</taxon>
        <taxon>campanulids</taxon>
        <taxon>Asterales</taxon>
        <taxon>Asteraceae</taxon>
        <taxon>Asteroideae</taxon>
        <taxon>Anthemideae</taxon>
        <taxon>Anthemidinae</taxon>
        <taxon>Tanacetum</taxon>
    </lineage>
</organism>
<proteinExistence type="predicted"/>
<evidence type="ECO:0000313" key="1">
    <source>
        <dbReference type="EMBL" id="GEU48135.1"/>
    </source>
</evidence>
<dbReference type="EMBL" id="BKCJ010002376">
    <property type="protein sequence ID" value="GEU48135.1"/>
    <property type="molecule type" value="Genomic_DNA"/>
</dbReference>
<name>A0A6L2KJE6_TANCI</name>
<accession>A0A6L2KJE6</accession>